<dbReference type="KEGG" id="nga:Ngar_c21220"/>
<dbReference type="AlphaFoldDB" id="K0IIY2"/>
<dbReference type="STRING" id="1237085.Ngar_c21220"/>
<reference evidence="6 7" key="1">
    <citation type="journal article" date="2012" name="Environ. Microbiol.">
        <title>The genome of the ammonia-oxidizing Candidatus Nitrososphaera gargensis: insights into metabolic versatility and environmental adaptations.</title>
        <authorList>
            <person name="Spang A."/>
            <person name="Poehlein A."/>
            <person name="Offre P."/>
            <person name="Zumbragel S."/>
            <person name="Haider S."/>
            <person name="Rychlik N."/>
            <person name="Nowka B."/>
            <person name="Schmeisser C."/>
            <person name="Lebedeva E.V."/>
            <person name="Rattei T."/>
            <person name="Bohm C."/>
            <person name="Schmid M."/>
            <person name="Galushko A."/>
            <person name="Hatzenpichler R."/>
            <person name="Weinmaier T."/>
            <person name="Daniel R."/>
            <person name="Schleper C."/>
            <person name="Spieck E."/>
            <person name="Streit W."/>
            <person name="Wagner M."/>
        </authorList>
    </citation>
    <scope>NUCLEOTIDE SEQUENCE [LARGE SCALE GENOMIC DNA]</scope>
    <source>
        <strain evidence="7">Ga9.2</strain>
    </source>
</reference>
<accession>K0IIY2</accession>
<evidence type="ECO:0000256" key="2">
    <source>
        <dbReference type="ARBA" id="ARBA00022723"/>
    </source>
</evidence>
<name>K0IIY2_NITGG</name>
<dbReference type="InParanoid" id="K0IIY2"/>
<gene>
    <name evidence="6" type="ordered locus">Ngar_c21220</name>
</gene>
<evidence type="ECO:0000256" key="4">
    <source>
        <dbReference type="ARBA" id="ARBA00022833"/>
    </source>
</evidence>
<sequence length="227" mass="25851">MYRKLSLFALAAAFLVAAFNFSPALAARYYEDQTDFTETSVPVTRYSWDQGTIEGCIYKEDGIDNSYYVWTKLAVQKWRQALREYTSNLEAWSFTARYVRSEAALVSCDVKFYIYDTYKDFPDYPAQSGAYTSVRFSEGESGLDARVYLSPFVLHGDGKTEIDLPTYAFRNSAVHEVGHVLGLGHMQSQKGYLMSPQFDYWEQDDQLPITTLELDALVGVYGDDGFD</sequence>
<dbReference type="RefSeq" id="WP_015019588.1">
    <property type="nucleotide sequence ID" value="NC_018719.1"/>
</dbReference>
<evidence type="ECO:0000313" key="7">
    <source>
        <dbReference type="Proteomes" id="UP000008037"/>
    </source>
</evidence>
<protein>
    <recommendedName>
        <fullName evidence="5">Peptidase M10 metallopeptidase domain-containing protein</fullName>
    </recommendedName>
</protein>
<organism evidence="6 7">
    <name type="scientific">Nitrososphaera gargensis (strain Ga9.2)</name>
    <dbReference type="NCBI Taxonomy" id="1237085"/>
    <lineage>
        <taxon>Archaea</taxon>
        <taxon>Nitrososphaerota</taxon>
        <taxon>Nitrososphaeria</taxon>
        <taxon>Nitrososphaerales</taxon>
        <taxon>Nitrososphaeraceae</taxon>
        <taxon>Nitrososphaera</taxon>
    </lineage>
</organism>
<dbReference type="InterPro" id="IPR024079">
    <property type="entry name" value="MetalloPept_cat_dom_sf"/>
</dbReference>
<feature type="domain" description="Peptidase M10 metallopeptidase" evidence="5">
    <location>
        <begin position="168"/>
        <end position="208"/>
    </location>
</feature>
<keyword evidence="2" id="KW-0479">Metal-binding</keyword>
<dbReference type="Proteomes" id="UP000008037">
    <property type="component" value="Chromosome"/>
</dbReference>
<dbReference type="Pfam" id="PF00413">
    <property type="entry name" value="Peptidase_M10"/>
    <property type="match status" value="1"/>
</dbReference>
<dbReference type="GO" id="GO:0008270">
    <property type="term" value="F:zinc ion binding"/>
    <property type="evidence" value="ECO:0007669"/>
    <property type="project" value="InterPro"/>
</dbReference>
<dbReference type="GO" id="GO:0031012">
    <property type="term" value="C:extracellular matrix"/>
    <property type="evidence" value="ECO:0007669"/>
    <property type="project" value="InterPro"/>
</dbReference>
<evidence type="ECO:0000256" key="3">
    <source>
        <dbReference type="ARBA" id="ARBA00022801"/>
    </source>
</evidence>
<dbReference type="GO" id="GO:0004222">
    <property type="term" value="F:metalloendopeptidase activity"/>
    <property type="evidence" value="ECO:0007669"/>
    <property type="project" value="InterPro"/>
</dbReference>
<dbReference type="OrthoDB" id="9634at2157"/>
<evidence type="ECO:0000256" key="1">
    <source>
        <dbReference type="ARBA" id="ARBA00022670"/>
    </source>
</evidence>
<evidence type="ECO:0000259" key="5">
    <source>
        <dbReference type="Pfam" id="PF00413"/>
    </source>
</evidence>
<dbReference type="GO" id="GO:0006508">
    <property type="term" value="P:proteolysis"/>
    <property type="evidence" value="ECO:0007669"/>
    <property type="project" value="UniProtKB-KW"/>
</dbReference>
<keyword evidence="3" id="KW-0378">Hydrolase</keyword>
<keyword evidence="4" id="KW-0862">Zinc</keyword>
<dbReference type="GeneID" id="13795985"/>
<dbReference type="InterPro" id="IPR001818">
    <property type="entry name" value="Pept_M10_metallopeptidase"/>
</dbReference>
<keyword evidence="1" id="KW-0645">Protease</keyword>
<dbReference type="Gene3D" id="3.40.390.10">
    <property type="entry name" value="Collagenase (Catalytic Domain)"/>
    <property type="match status" value="1"/>
</dbReference>
<dbReference type="SUPFAM" id="SSF55486">
    <property type="entry name" value="Metalloproteases ('zincins'), catalytic domain"/>
    <property type="match status" value="1"/>
</dbReference>
<proteinExistence type="predicted"/>
<evidence type="ECO:0000313" key="6">
    <source>
        <dbReference type="EMBL" id="AFU59053.1"/>
    </source>
</evidence>
<dbReference type="HOGENOM" id="CLU_1217617_0_0_2"/>
<keyword evidence="7" id="KW-1185">Reference proteome</keyword>
<dbReference type="EMBL" id="CP002408">
    <property type="protein sequence ID" value="AFU59053.1"/>
    <property type="molecule type" value="Genomic_DNA"/>
</dbReference>
<dbReference type="BioCyc" id="CNIT1237085:G1324-2120-MONOMER"/>